<keyword evidence="1" id="KW-0175">Coiled coil</keyword>
<feature type="region of interest" description="Disordered" evidence="2">
    <location>
        <begin position="695"/>
        <end position="728"/>
    </location>
</feature>
<feature type="region of interest" description="Disordered" evidence="2">
    <location>
        <begin position="1"/>
        <end position="95"/>
    </location>
</feature>
<evidence type="ECO:0000313" key="4">
    <source>
        <dbReference type="Proteomes" id="UP001620645"/>
    </source>
</evidence>
<dbReference type="Pfam" id="PF06918">
    <property type="entry name" value="DUF1280"/>
    <property type="match status" value="1"/>
</dbReference>
<comment type="caution">
    <text evidence="3">The sequence shown here is derived from an EMBL/GenBank/DDBJ whole genome shotgun (WGS) entry which is preliminary data.</text>
</comment>
<protein>
    <submittedName>
        <fullName evidence="3">Uncharacterized protein</fullName>
    </submittedName>
</protein>
<feature type="compositionally biased region" description="Basic and acidic residues" evidence="2">
    <location>
        <begin position="83"/>
        <end position="92"/>
    </location>
</feature>
<dbReference type="EMBL" id="JBICCN010000037">
    <property type="protein sequence ID" value="KAL3099876.1"/>
    <property type="molecule type" value="Genomic_DNA"/>
</dbReference>
<gene>
    <name evidence="3" type="ORF">niasHS_001802</name>
</gene>
<dbReference type="PANTHER" id="PTHR31424">
    <property type="entry name" value="PROTEIN CBG23806"/>
    <property type="match status" value="1"/>
</dbReference>
<dbReference type="PANTHER" id="PTHR31424:SF3">
    <property type="entry name" value="RING-TYPE DOMAIN-CONTAINING PROTEIN"/>
    <property type="match status" value="1"/>
</dbReference>
<feature type="coiled-coil region" evidence="1">
    <location>
        <begin position="130"/>
        <end position="157"/>
    </location>
</feature>
<keyword evidence="4" id="KW-1185">Reference proteome</keyword>
<feature type="compositionally biased region" description="Basic and acidic residues" evidence="2">
    <location>
        <begin position="695"/>
        <end position="714"/>
    </location>
</feature>
<proteinExistence type="predicted"/>
<sequence>MKLSNSGTEANRKRKELRQERARKGGSTPKTLKQTEAVPTAEGEGTSTQAAESGPSTSTPDLRPRSSPRPLSSTPIRRHERVRSKTAEKATHMDLTTADKATHMDLTTADKATHMDLTTVDKATDVDLAYEDAATQTEQLDKQLKEQEQVISFLRQQVRNRDALIADLRRQLEKQAKDQPTTSTRRKKNVATLERTSRRNLAEKIADVIDRDRSRSLSRCSLQTLHREVRHKFGHYTPMKKEQLRQQQTINEEDGLLLLSQLGTQKAYVKMKALLRLISPKFDVFPPLKKEICAALQYEAISTPHGTGFFCSDIAGALEFRLSAAKDNLINFRSDELILKLSGDNGQGFTKITISLAHASHANSLANNFIVAAFPDKDKRENLSKFCGNIWQQIDQLNEIAGKKIKLFFGGDLSFLWAIIGHCGSAVTTFPSPVCDCRRDQLLGVEKCKIRTTEETVNQAEQFGRLVENGEKPTVAARALTKGIVDAPLLRSIEFDRIILAPFHVFQGIGNALIKELEGSTESAEIANGFFRSISARREAFRKKDMTGNSIRKVLIHADQLERLYSAEWPQTICKTMGHLAKIQTFTKAQPLSPRDLDELETSIDNFRTFLNDQPRMRTLLALKPKVHLLLNHFVPFARQHQFLALLDEQGDEALHSVWRRLEQLWKTMPDEEQMRQLLEHHFVSNWLLDTGKLDEMKRDREEQREEIGDRRETDEESDGEEEQFDFE</sequence>
<accession>A0ABD2KAH5</accession>
<dbReference type="Proteomes" id="UP001620645">
    <property type="component" value="Unassembled WGS sequence"/>
</dbReference>
<evidence type="ECO:0000256" key="1">
    <source>
        <dbReference type="SAM" id="Coils"/>
    </source>
</evidence>
<evidence type="ECO:0000313" key="3">
    <source>
        <dbReference type="EMBL" id="KAL3099876.1"/>
    </source>
</evidence>
<reference evidence="3 4" key="1">
    <citation type="submission" date="2024-10" db="EMBL/GenBank/DDBJ databases">
        <authorList>
            <person name="Kim D."/>
        </authorList>
    </citation>
    <scope>NUCLEOTIDE SEQUENCE [LARGE SCALE GENOMIC DNA]</scope>
    <source>
        <strain evidence="3">Taebaek</strain>
    </source>
</reference>
<organism evidence="3 4">
    <name type="scientific">Heterodera schachtii</name>
    <name type="common">Sugarbeet cyst nematode worm</name>
    <name type="synonym">Tylenchus schachtii</name>
    <dbReference type="NCBI Taxonomy" id="97005"/>
    <lineage>
        <taxon>Eukaryota</taxon>
        <taxon>Metazoa</taxon>
        <taxon>Ecdysozoa</taxon>
        <taxon>Nematoda</taxon>
        <taxon>Chromadorea</taxon>
        <taxon>Rhabditida</taxon>
        <taxon>Tylenchina</taxon>
        <taxon>Tylenchomorpha</taxon>
        <taxon>Tylenchoidea</taxon>
        <taxon>Heteroderidae</taxon>
        <taxon>Heteroderinae</taxon>
        <taxon>Heterodera</taxon>
    </lineage>
</organism>
<dbReference type="InterPro" id="IPR009689">
    <property type="entry name" value="DUF1280"/>
</dbReference>
<evidence type="ECO:0000256" key="2">
    <source>
        <dbReference type="SAM" id="MobiDB-lite"/>
    </source>
</evidence>
<dbReference type="AlphaFoldDB" id="A0ABD2KAH5"/>
<feature type="region of interest" description="Disordered" evidence="2">
    <location>
        <begin position="172"/>
        <end position="191"/>
    </location>
</feature>
<feature type="compositionally biased region" description="Acidic residues" evidence="2">
    <location>
        <begin position="715"/>
        <end position="728"/>
    </location>
</feature>
<name>A0ABD2KAH5_HETSC</name>